<dbReference type="Gene3D" id="1.10.540.10">
    <property type="entry name" value="Acyl-CoA dehydrogenase/oxidase, N-terminal domain"/>
    <property type="match status" value="1"/>
</dbReference>
<evidence type="ECO:0000256" key="9">
    <source>
        <dbReference type="ARBA" id="ARBA00037899"/>
    </source>
</evidence>
<dbReference type="FunFam" id="1.10.540.10:FF:000003">
    <property type="entry name" value="glutaryl-CoA dehydrogenase, mitochondrial"/>
    <property type="match status" value="1"/>
</dbReference>
<dbReference type="InterPro" id="IPR037069">
    <property type="entry name" value="AcylCoA_DH/ox_N_sf"/>
</dbReference>
<dbReference type="Pfam" id="PF02770">
    <property type="entry name" value="Acyl-CoA_dh_M"/>
    <property type="match status" value="1"/>
</dbReference>
<feature type="non-terminal residue" evidence="17">
    <location>
        <position position="413"/>
    </location>
</feature>
<dbReference type="CDD" id="cd01151">
    <property type="entry name" value="GCD"/>
    <property type="match status" value="1"/>
</dbReference>
<dbReference type="GO" id="GO:0033539">
    <property type="term" value="P:fatty acid beta-oxidation using acyl-CoA dehydrogenase"/>
    <property type="evidence" value="ECO:0007669"/>
    <property type="project" value="TreeGrafter"/>
</dbReference>
<comment type="subcellular location">
    <subcellularLocation>
        <location evidence="2">Mitochondrion matrix</location>
    </subcellularLocation>
</comment>
<comment type="pathway">
    <text evidence="9">Amino-acid metabolism; lysine degradation.</text>
</comment>
<evidence type="ECO:0000256" key="13">
    <source>
        <dbReference type="RuleBase" id="RU362125"/>
    </source>
</evidence>
<evidence type="ECO:0000256" key="4">
    <source>
        <dbReference type="ARBA" id="ARBA00022630"/>
    </source>
</evidence>
<evidence type="ECO:0000256" key="1">
    <source>
        <dbReference type="ARBA" id="ARBA00001974"/>
    </source>
</evidence>
<keyword evidence="7 13" id="KW-0560">Oxidoreductase</keyword>
<comment type="pathway">
    <text evidence="10">Amino-acid metabolism; tryptophan metabolism.</text>
</comment>
<dbReference type="GO" id="GO:0005759">
    <property type="term" value="C:mitochondrial matrix"/>
    <property type="evidence" value="ECO:0007669"/>
    <property type="project" value="UniProtKB-SubCell"/>
</dbReference>
<evidence type="ECO:0000256" key="12">
    <source>
        <dbReference type="ARBA" id="ARBA00049493"/>
    </source>
</evidence>
<evidence type="ECO:0000256" key="8">
    <source>
        <dbReference type="ARBA" id="ARBA00023128"/>
    </source>
</evidence>
<dbReference type="GO" id="GO:0000062">
    <property type="term" value="F:fatty-acyl-CoA binding"/>
    <property type="evidence" value="ECO:0007669"/>
    <property type="project" value="TreeGrafter"/>
</dbReference>
<dbReference type="Pfam" id="PF02771">
    <property type="entry name" value="Acyl-CoA_dh_N"/>
    <property type="match status" value="1"/>
</dbReference>
<keyword evidence="8" id="KW-0496">Mitochondrion</keyword>
<dbReference type="InterPro" id="IPR006091">
    <property type="entry name" value="Acyl-CoA_Oxase/DH_mid-dom"/>
</dbReference>
<accession>A0A836JFK3</accession>
<dbReference type="InterPro" id="IPR009100">
    <property type="entry name" value="AcylCoA_DH/oxidase_NM_dom_sf"/>
</dbReference>
<dbReference type="InterPro" id="IPR052033">
    <property type="entry name" value="Glutaryl-CoA_DH_mitochondrial"/>
</dbReference>
<dbReference type="InterPro" id="IPR009075">
    <property type="entry name" value="AcylCo_DH/oxidase_C"/>
</dbReference>
<dbReference type="SUPFAM" id="SSF47203">
    <property type="entry name" value="Acyl-CoA dehydrogenase C-terminal domain-like"/>
    <property type="match status" value="1"/>
</dbReference>
<evidence type="ECO:0000256" key="6">
    <source>
        <dbReference type="ARBA" id="ARBA00022946"/>
    </source>
</evidence>
<keyword evidence="4 13" id="KW-0285">Flavoprotein</keyword>
<dbReference type="PANTHER" id="PTHR42807:SF1">
    <property type="entry name" value="GLUTARYL-COA DEHYDROGENASE, MITOCHONDRIAL"/>
    <property type="match status" value="1"/>
</dbReference>
<evidence type="ECO:0000256" key="2">
    <source>
        <dbReference type="ARBA" id="ARBA00004305"/>
    </source>
</evidence>
<dbReference type="AlphaFoldDB" id="A0A836JFK3"/>
<dbReference type="Gene3D" id="2.40.110.10">
    <property type="entry name" value="Butyryl-CoA Dehydrogenase, subunit A, domain 2"/>
    <property type="match status" value="1"/>
</dbReference>
<protein>
    <recommendedName>
        <fullName evidence="11">glutaryl-CoA dehydrogenase (ETF)</fullName>
        <ecNumber evidence="11">1.3.8.6</ecNumber>
    </recommendedName>
</protein>
<keyword evidence="6" id="KW-0809">Transit peptide</keyword>
<dbReference type="SUPFAM" id="SSF56645">
    <property type="entry name" value="Acyl-CoA dehydrogenase NM domain-like"/>
    <property type="match status" value="1"/>
</dbReference>
<comment type="similarity">
    <text evidence="3 13">Belongs to the acyl-CoA dehydrogenase family.</text>
</comment>
<name>A0A836JFK3_9HYME</name>
<dbReference type="InterPro" id="IPR036250">
    <property type="entry name" value="AcylCo_DH-like_C"/>
</dbReference>
<evidence type="ECO:0000256" key="10">
    <source>
        <dbReference type="ARBA" id="ARBA00037927"/>
    </source>
</evidence>
<dbReference type="GO" id="GO:0046949">
    <property type="term" value="P:fatty-acyl-CoA biosynthetic process"/>
    <property type="evidence" value="ECO:0007669"/>
    <property type="project" value="TreeGrafter"/>
</dbReference>
<comment type="catalytic activity">
    <reaction evidence="12">
        <text>glutaryl-CoA + oxidized [electron-transfer flavoprotein] + 2 H(+) = (2E)-butenoyl-CoA + reduced [electron-transfer flavoprotein] + CO2</text>
        <dbReference type="Rhea" id="RHEA:13389"/>
        <dbReference type="Rhea" id="RHEA-COMP:10685"/>
        <dbReference type="Rhea" id="RHEA-COMP:10686"/>
        <dbReference type="ChEBI" id="CHEBI:15378"/>
        <dbReference type="ChEBI" id="CHEBI:16526"/>
        <dbReference type="ChEBI" id="CHEBI:57332"/>
        <dbReference type="ChEBI" id="CHEBI:57378"/>
        <dbReference type="ChEBI" id="CHEBI:57692"/>
        <dbReference type="ChEBI" id="CHEBI:58307"/>
        <dbReference type="EC" id="1.3.8.6"/>
    </reaction>
</comment>
<evidence type="ECO:0000256" key="5">
    <source>
        <dbReference type="ARBA" id="ARBA00022827"/>
    </source>
</evidence>
<dbReference type="EC" id="1.3.8.6" evidence="11"/>
<proteinExistence type="inferred from homology"/>
<dbReference type="Proteomes" id="UP000667349">
    <property type="component" value="Unassembled WGS sequence"/>
</dbReference>
<dbReference type="GO" id="GO:0004361">
    <property type="term" value="F:glutaryl-CoA dehydrogenase activity"/>
    <property type="evidence" value="ECO:0007669"/>
    <property type="project" value="UniProtKB-EC"/>
</dbReference>
<dbReference type="GO" id="GO:0050660">
    <property type="term" value="F:flavin adenine dinucleotide binding"/>
    <property type="evidence" value="ECO:0007669"/>
    <property type="project" value="InterPro"/>
</dbReference>
<evidence type="ECO:0000259" key="16">
    <source>
        <dbReference type="Pfam" id="PF02771"/>
    </source>
</evidence>
<comment type="caution">
    <text evidence="17">The sequence shown here is derived from an EMBL/GenBank/DDBJ whole genome shotgun (WGS) entry which is preliminary data.</text>
</comment>
<sequence length="413" mass="45871">AFNWEDPFNLESQLTQDEILMRDQFRSYCQEQLLPNVIEANRKEHFDRNIVKQMGQLGVLGCTMKDYGGAGVSSVAYGLLAREIEKIDSGYRSAFSVQSSLSIGAIYMFGSNAQKERFLPKMVSGEKIGCFGLTEPNHGSDIGAMETRAIHDSKQKVYKLNGSKTWLVFSIVSFTIEHRNQICRISFRITNSPVADVLIVWAKCDDGQIRGFIIEREAAGDRLSTPKIEGKFSLRTSITGMILMDNVIVPEENLLNVQGLKGPFSCLNNARYGIAWGALGAAEACLNIARSYTLERKQFKRPLAANQLVQKKLVDMMCDIAIGLQACLRVGRLKDENKLAPEMISIIKRNSTVKALEIARNARDMLGGNGISDEYHVIRHMMNLETVNTYEGTSDIHALILGRAITGIATFSG</sequence>
<evidence type="ECO:0000256" key="3">
    <source>
        <dbReference type="ARBA" id="ARBA00009347"/>
    </source>
</evidence>
<evidence type="ECO:0000256" key="7">
    <source>
        <dbReference type="ARBA" id="ARBA00023002"/>
    </source>
</evidence>
<reference evidence="17" key="1">
    <citation type="submission" date="2020-02" db="EMBL/GenBank/DDBJ databases">
        <title>Relaxed selection underlies rapid genomic changes in the transitions from sociality to social parasitism in ants.</title>
        <authorList>
            <person name="Bi X."/>
        </authorList>
    </citation>
    <scope>NUCLEOTIDE SEQUENCE</scope>
    <source>
        <strain evidence="17">BGI-DK2013a</strain>
        <tissue evidence="17">Whole body</tissue>
    </source>
</reference>
<dbReference type="Pfam" id="PF00441">
    <property type="entry name" value="Acyl-CoA_dh_1"/>
    <property type="match status" value="1"/>
</dbReference>
<keyword evidence="18" id="KW-1185">Reference proteome</keyword>
<evidence type="ECO:0000313" key="17">
    <source>
        <dbReference type="EMBL" id="KAG5309559.1"/>
    </source>
</evidence>
<feature type="domain" description="Acyl-CoA dehydrogenase/oxidase C-terminal" evidence="14">
    <location>
        <begin position="259"/>
        <end position="405"/>
    </location>
</feature>
<evidence type="ECO:0000313" key="18">
    <source>
        <dbReference type="Proteomes" id="UP000667349"/>
    </source>
</evidence>
<dbReference type="InterPro" id="IPR006089">
    <property type="entry name" value="Acyl-CoA_DH_CS"/>
</dbReference>
<dbReference type="GO" id="GO:0005743">
    <property type="term" value="C:mitochondrial inner membrane"/>
    <property type="evidence" value="ECO:0007669"/>
    <property type="project" value="TreeGrafter"/>
</dbReference>
<dbReference type="PROSITE" id="PS00073">
    <property type="entry name" value="ACYL_COA_DH_2"/>
    <property type="match status" value="1"/>
</dbReference>
<dbReference type="EMBL" id="JAANHZ010000574">
    <property type="protein sequence ID" value="KAG5309559.1"/>
    <property type="molecule type" value="Genomic_DNA"/>
</dbReference>
<evidence type="ECO:0000259" key="14">
    <source>
        <dbReference type="Pfam" id="PF00441"/>
    </source>
</evidence>
<feature type="non-terminal residue" evidence="17">
    <location>
        <position position="1"/>
    </location>
</feature>
<dbReference type="PANTHER" id="PTHR42807">
    <property type="entry name" value="GLUTARYL-COA DEHYDROGENASE, MITOCHONDRIAL"/>
    <property type="match status" value="1"/>
</dbReference>
<gene>
    <name evidence="17" type="primary">Gcdh</name>
    <name evidence="17" type="ORF">G6Z75_0002616</name>
</gene>
<dbReference type="Gene3D" id="1.20.140.10">
    <property type="entry name" value="Butyryl-CoA Dehydrogenase, subunit A, domain 3"/>
    <property type="match status" value="1"/>
</dbReference>
<evidence type="ECO:0000259" key="15">
    <source>
        <dbReference type="Pfam" id="PF02770"/>
    </source>
</evidence>
<dbReference type="InterPro" id="IPR013786">
    <property type="entry name" value="AcylCoA_DH/ox_N"/>
</dbReference>
<evidence type="ECO:0000256" key="11">
    <source>
        <dbReference type="ARBA" id="ARBA00039033"/>
    </source>
</evidence>
<dbReference type="FunFam" id="1.20.140.10:FF:000006">
    <property type="entry name" value="Glutaryl-CoA dehydrogenase, mitochondrial"/>
    <property type="match status" value="1"/>
</dbReference>
<feature type="domain" description="Acyl-CoA oxidase/dehydrogenase middle" evidence="15">
    <location>
        <begin position="130"/>
        <end position="167"/>
    </location>
</feature>
<organism evidence="17 18">
    <name type="scientific">Acromyrmex insinuator</name>
    <dbReference type="NCBI Taxonomy" id="230686"/>
    <lineage>
        <taxon>Eukaryota</taxon>
        <taxon>Metazoa</taxon>
        <taxon>Ecdysozoa</taxon>
        <taxon>Arthropoda</taxon>
        <taxon>Hexapoda</taxon>
        <taxon>Insecta</taxon>
        <taxon>Pterygota</taxon>
        <taxon>Neoptera</taxon>
        <taxon>Endopterygota</taxon>
        <taxon>Hymenoptera</taxon>
        <taxon>Apocrita</taxon>
        <taxon>Aculeata</taxon>
        <taxon>Formicoidea</taxon>
        <taxon>Formicidae</taxon>
        <taxon>Myrmicinae</taxon>
        <taxon>Acromyrmex</taxon>
    </lineage>
</organism>
<dbReference type="InterPro" id="IPR046373">
    <property type="entry name" value="Acyl-CoA_Oxase/DH_mid-dom_sf"/>
</dbReference>
<feature type="domain" description="Acyl-CoA dehydrogenase/oxidase N-terminal" evidence="16">
    <location>
        <begin position="15"/>
        <end position="126"/>
    </location>
</feature>
<comment type="cofactor">
    <cofactor evidence="1 13">
        <name>FAD</name>
        <dbReference type="ChEBI" id="CHEBI:57692"/>
    </cofactor>
</comment>
<keyword evidence="5 13" id="KW-0274">FAD</keyword>